<proteinExistence type="predicted"/>
<gene>
    <name evidence="1" type="ORF">GCM10009019_10590</name>
</gene>
<comment type="caution">
    <text evidence="1">The sequence shown here is derived from an EMBL/GenBank/DDBJ whole genome shotgun (WGS) entry which is preliminary data.</text>
</comment>
<evidence type="ECO:0000313" key="1">
    <source>
        <dbReference type="EMBL" id="GAA0649719.1"/>
    </source>
</evidence>
<dbReference type="Pfam" id="PF24433">
    <property type="entry name" value="DUF7556"/>
    <property type="match status" value="1"/>
</dbReference>
<reference evidence="1 2" key="1">
    <citation type="journal article" date="2019" name="Int. J. Syst. Evol. Microbiol.">
        <title>The Global Catalogue of Microorganisms (GCM) 10K type strain sequencing project: providing services to taxonomists for standard genome sequencing and annotation.</title>
        <authorList>
            <consortium name="The Broad Institute Genomics Platform"/>
            <consortium name="The Broad Institute Genome Sequencing Center for Infectious Disease"/>
            <person name="Wu L."/>
            <person name="Ma J."/>
        </authorList>
    </citation>
    <scope>NUCLEOTIDE SEQUENCE [LARGE SCALE GENOMIC DNA]</scope>
    <source>
        <strain evidence="1 2">JCM 16327</strain>
    </source>
</reference>
<name>A0AAV3SZ71_9EURY</name>
<dbReference type="EMBL" id="BAAADU010000002">
    <property type="protein sequence ID" value="GAA0649719.1"/>
    <property type="molecule type" value="Genomic_DNA"/>
</dbReference>
<accession>A0AAV3SZ71</accession>
<organism evidence="1 2">
    <name type="scientific">Salarchaeum japonicum</name>
    <dbReference type="NCBI Taxonomy" id="555573"/>
    <lineage>
        <taxon>Archaea</taxon>
        <taxon>Methanobacteriati</taxon>
        <taxon>Methanobacteriota</taxon>
        <taxon>Stenosarchaea group</taxon>
        <taxon>Halobacteria</taxon>
        <taxon>Halobacteriales</taxon>
        <taxon>Halobacteriaceae</taxon>
    </lineage>
</organism>
<keyword evidence="2" id="KW-1185">Reference proteome</keyword>
<dbReference type="AlphaFoldDB" id="A0AAV3SZ71"/>
<dbReference type="Proteomes" id="UP001500194">
    <property type="component" value="Unassembled WGS sequence"/>
</dbReference>
<evidence type="ECO:0000313" key="2">
    <source>
        <dbReference type="Proteomes" id="UP001500194"/>
    </source>
</evidence>
<dbReference type="InterPro" id="IPR055978">
    <property type="entry name" value="DUF7556"/>
</dbReference>
<protein>
    <submittedName>
        <fullName evidence="1">Uncharacterized protein</fullName>
    </submittedName>
</protein>
<sequence length="39" mass="4302">MASIDDEGTEERLVIADVSRDDAWVTIGARDAAPLAEWR</sequence>